<keyword evidence="7" id="KW-0139">CF(1)</keyword>
<dbReference type="NCBIfam" id="NF009967">
    <property type="entry name" value="PRK13430.1"/>
    <property type="match status" value="1"/>
</dbReference>
<keyword evidence="7" id="KW-1003">Cell membrane</keyword>
<keyword evidence="3 7" id="KW-0375">Hydrogen ion transport</keyword>
<dbReference type="PANTHER" id="PTHR11910">
    <property type="entry name" value="ATP SYNTHASE DELTA CHAIN"/>
    <property type="match status" value="1"/>
</dbReference>
<comment type="similarity">
    <text evidence="7">Belongs to the ATPase delta chain family.</text>
</comment>
<keyword evidence="9" id="KW-1185">Reference proteome</keyword>
<evidence type="ECO:0000256" key="7">
    <source>
        <dbReference type="HAMAP-Rule" id="MF_01416"/>
    </source>
</evidence>
<name>A0ABQ4DQ66_9CELL</name>
<evidence type="ECO:0000313" key="9">
    <source>
        <dbReference type="Proteomes" id="UP000614741"/>
    </source>
</evidence>
<evidence type="ECO:0000313" key="8">
    <source>
        <dbReference type="EMBL" id="GIG41492.1"/>
    </source>
</evidence>
<comment type="caution">
    <text evidence="8">The sequence shown here is derived from an EMBL/GenBank/DDBJ whole genome shotgun (WGS) entry which is preliminary data.</text>
</comment>
<evidence type="ECO:0000256" key="6">
    <source>
        <dbReference type="ARBA" id="ARBA00023310"/>
    </source>
</evidence>
<evidence type="ECO:0000256" key="5">
    <source>
        <dbReference type="ARBA" id="ARBA00023136"/>
    </source>
</evidence>
<sequence length="271" mass="28693">MRGASEQALTAAEDRFEPVLAALGPGAATVGDQLFAVVDLLEAHSSLRRALTDPGATGEAKAALVTGVLGGRVDGKVVDLLAGMVRGRWSSELDLLDAVAHLAAVAVLAAAQAGGDLERVEDELFRVDRLLVANREVRAALADRRTDVSRRLALVRDLLADKVAPATLTLVSRAVAVPRKRSLTAAIIELGRVAAARRRRLVAKVTAASVLTTAQRARVETFLTRRYGRQVQLNVSVDPAALGGLRIQVGADVIDTTVRARLDDARRRLAG</sequence>
<proteinExistence type="inferred from homology"/>
<dbReference type="RefSeq" id="WP_203675775.1">
    <property type="nucleotide sequence ID" value="NZ_BONP01000027.1"/>
</dbReference>
<keyword evidence="4 7" id="KW-0406">Ion transport</keyword>
<comment type="function">
    <text evidence="7">F(1)F(0) ATP synthase produces ATP from ADP in the presence of a proton or sodium gradient. F-type ATPases consist of two structural domains, F(1) containing the extramembraneous catalytic core and F(0) containing the membrane proton channel, linked together by a central stalk and a peripheral stalk. During catalysis, ATP synthesis in the catalytic domain of F(1) is coupled via a rotary mechanism of the central stalk subunits to proton translocation.</text>
</comment>
<comment type="function">
    <text evidence="7">This protein is part of the stalk that links CF(0) to CF(1). It either transmits conformational changes from CF(0) to CF(1) or is implicated in proton conduction.</text>
</comment>
<evidence type="ECO:0000256" key="3">
    <source>
        <dbReference type="ARBA" id="ARBA00022781"/>
    </source>
</evidence>
<keyword evidence="2 7" id="KW-0813">Transport</keyword>
<keyword evidence="5 7" id="KW-0472">Membrane</keyword>
<dbReference type="Pfam" id="PF00213">
    <property type="entry name" value="OSCP"/>
    <property type="match status" value="1"/>
</dbReference>
<organism evidence="8 9">
    <name type="scientific">Cellulomonas phragmiteti</name>
    <dbReference type="NCBI Taxonomy" id="478780"/>
    <lineage>
        <taxon>Bacteria</taxon>
        <taxon>Bacillati</taxon>
        <taxon>Actinomycetota</taxon>
        <taxon>Actinomycetes</taxon>
        <taxon>Micrococcales</taxon>
        <taxon>Cellulomonadaceae</taxon>
        <taxon>Cellulomonas</taxon>
    </lineage>
</organism>
<protein>
    <recommendedName>
        <fullName evidence="7">ATP synthase subunit delta</fullName>
    </recommendedName>
    <alternativeName>
        <fullName evidence="7">ATP synthase F(1) sector subunit delta</fullName>
    </alternativeName>
    <alternativeName>
        <fullName evidence="7">F-type ATPase subunit delta</fullName>
        <shortName evidence="7">F-ATPase subunit delta</shortName>
    </alternativeName>
</protein>
<evidence type="ECO:0000256" key="1">
    <source>
        <dbReference type="ARBA" id="ARBA00004370"/>
    </source>
</evidence>
<dbReference type="Proteomes" id="UP000614741">
    <property type="component" value="Unassembled WGS sequence"/>
</dbReference>
<keyword evidence="6 7" id="KW-0066">ATP synthesis</keyword>
<gene>
    <name evidence="7 8" type="primary">atpH</name>
    <name evidence="8" type="ORF">Cph01nite_32540</name>
</gene>
<dbReference type="HAMAP" id="MF_01416">
    <property type="entry name" value="ATP_synth_delta_bact"/>
    <property type="match status" value="1"/>
</dbReference>
<accession>A0ABQ4DQ66</accession>
<dbReference type="PRINTS" id="PR00125">
    <property type="entry name" value="ATPASEDELTA"/>
</dbReference>
<evidence type="ECO:0000256" key="4">
    <source>
        <dbReference type="ARBA" id="ARBA00023065"/>
    </source>
</evidence>
<comment type="subcellular location">
    <subcellularLocation>
        <location evidence="7">Cell membrane</location>
        <topology evidence="7">Peripheral membrane protein</topology>
    </subcellularLocation>
    <subcellularLocation>
        <location evidence="1">Membrane</location>
    </subcellularLocation>
</comment>
<reference evidence="8 9" key="1">
    <citation type="submission" date="2021-01" db="EMBL/GenBank/DDBJ databases">
        <title>Whole genome shotgun sequence of Cellulomonas phragmiteti NBRC 110785.</title>
        <authorList>
            <person name="Komaki H."/>
            <person name="Tamura T."/>
        </authorList>
    </citation>
    <scope>NUCLEOTIDE SEQUENCE [LARGE SCALE GENOMIC DNA]</scope>
    <source>
        <strain evidence="8 9">NBRC 110785</strain>
    </source>
</reference>
<dbReference type="InterPro" id="IPR000711">
    <property type="entry name" value="ATPase_OSCP/dsu"/>
</dbReference>
<evidence type="ECO:0000256" key="2">
    <source>
        <dbReference type="ARBA" id="ARBA00022448"/>
    </source>
</evidence>
<dbReference type="EMBL" id="BONP01000027">
    <property type="protein sequence ID" value="GIG41492.1"/>
    <property type="molecule type" value="Genomic_DNA"/>
</dbReference>
<dbReference type="NCBIfam" id="TIGR01145">
    <property type="entry name" value="ATP_synt_delta"/>
    <property type="match status" value="1"/>
</dbReference>